<feature type="region of interest" description="Disordered" evidence="1">
    <location>
        <begin position="30"/>
        <end position="68"/>
    </location>
</feature>
<evidence type="ECO:0000256" key="1">
    <source>
        <dbReference type="SAM" id="MobiDB-lite"/>
    </source>
</evidence>
<dbReference type="EMBL" id="JABBJJ010000137">
    <property type="protein sequence ID" value="NMO18433.1"/>
    <property type="molecule type" value="Genomic_DNA"/>
</dbReference>
<dbReference type="AlphaFoldDB" id="A0A848LL88"/>
<protein>
    <submittedName>
        <fullName evidence="2">Uncharacterized protein</fullName>
    </submittedName>
</protein>
<dbReference type="RefSeq" id="WP_169347702.1">
    <property type="nucleotide sequence ID" value="NZ_JABBJJ010000137.1"/>
</dbReference>
<organism evidence="2 3">
    <name type="scientific">Pyxidicoccus fallax</name>
    <dbReference type="NCBI Taxonomy" id="394095"/>
    <lineage>
        <taxon>Bacteria</taxon>
        <taxon>Pseudomonadati</taxon>
        <taxon>Myxococcota</taxon>
        <taxon>Myxococcia</taxon>
        <taxon>Myxococcales</taxon>
        <taxon>Cystobacterineae</taxon>
        <taxon>Myxococcaceae</taxon>
        <taxon>Pyxidicoccus</taxon>
    </lineage>
</organism>
<name>A0A848LL88_9BACT</name>
<proteinExistence type="predicted"/>
<sequence length="127" mass="13747">MGAFQQFLNEKQITPDTLLRLSRQLEAHGDTDRVLVRKRADKRRDKEKQGKSYQELELGKPKSGRGVSTQQLQAALGDQPLPTRVRGKLVRAVNAVLTKKGGGAVDAAALFGAVPVRKGDSAKKAAS</sequence>
<accession>A0A848LL88</accession>
<keyword evidence="3" id="KW-1185">Reference proteome</keyword>
<dbReference type="Proteomes" id="UP000518300">
    <property type="component" value="Unassembled WGS sequence"/>
</dbReference>
<evidence type="ECO:0000313" key="3">
    <source>
        <dbReference type="Proteomes" id="UP000518300"/>
    </source>
</evidence>
<evidence type="ECO:0000313" key="2">
    <source>
        <dbReference type="EMBL" id="NMO18433.1"/>
    </source>
</evidence>
<reference evidence="2 3" key="1">
    <citation type="submission" date="2020-04" db="EMBL/GenBank/DDBJ databases">
        <title>Draft genome of Pyxidicoccus fallax type strain.</title>
        <authorList>
            <person name="Whitworth D.E."/>
        </authorList>
    </citation>
    <scope>NUCLEOTIDE SEQUENCE [LARGE SCALE GENOMIC DNA]</scope>
    <source>
        <strain evidence="2 3">DSM 14698</strain>
    </source>
</reference>
<comment type="caution">
    <text evidence="2">The sequence shown here is derived from an EMBL/GenBank/DDBJ whole genome shotgun (WGS) entry which is preliminary data.</text>
</comment>
<gene>
    <name evidence="2" type="ORF">HG543_26745</name>
</gene>